<proteinExistence type="predicted"/>
<dbReference type="OrthoDB" id="9761519at2"/>
<sequence length="927" mass="103964">MKTVIQKNGGLLLTGLFLLFVWPVCAQQGAWPVIKKETKPWTRWWWIGSAVNEKNLASSLEVLHQAGFGGVEIAPIYGAMGYESQYVSFLSPRWTDLLRYTVAAAGERQMGVDLTTGTGWPFGGPQVTKAYAASKIIMQHYHLSAGKSLSQPIRVNDVKQEGAALQALTAYNGNQVVLLMDKVDKEGRLRWSPASGEWELYALFDGRTLQQVKRAAPGGEGYTLDHLSAEGLRVYLHRFDTAFKHRAPGVRSFYNDSYEVYNADWTPAFLMAFKHKRGYDLSKYLRELASNDSTDLVARVKSDYRETMSELLLENFTRPWTQWAHGYKSLSKNQAHGSPANLLDLYAAVDIPECETYGSTYFPIPGLRRDSADIRNVDPDPVMLKFASSAGHVEGHPLISSETFTWLTEHFKTSLSQCKPEVEQAFLSGVNHVFYHGNTFSPPEVPWPGWLFYAAVNFVPTNSFWPHLPGLNEYITRVQSVLQSGVPDNELLVYWPVYDTWYRAKGHDMPLMVHSIDEWLHPTAFYKQVKELQRTGYSLDFISDRQLARADVRNGKDSGRVQLSAYKVIVIPKTRLMPVATMQQLIRLATEGATVVMEALPEDVPGLGDLGKRRKALKALLVSLSFKPAADGLTVAQRGKGRLILAGDVQATLWKVGLEGEKLASKGLKFIRRKEKNTTWYYLVNHTPQKIDEYLPLNKAEGEVMLLDPQTGNTGIALRKEEGGRTVVKLQLLPGEAMIVHTGKGVQAGAMADWKYLDSPEVPLTLSGSWQLTFTKGWPFMPVTRQLDKLMPWTALGDTAANAYCGSGVYSTTFTLLEKKAGEYVLDIGDVHESAHVWVNGQDAGILWAIPFRARIGQYLKAGSNEIRIEVANLMANRIRYMDQHQVPWRRYHEINFVNINYTPFNAAGWPVQVSGLTGPVTITRYE</sequence>
<keyword evidence="1" id="KW-0378">Hydrolase</keyword>
<reference evidence="1 2" key="1">
    <citation type="submission" date="2018-03" db="EMBL/GenBank/DDBJ databases">
        <title>Genomic Encyclopedia of Archaeal and Bacterial Type Strains, Phase II (KMG-II): from individual species to whole genera.</title>
        <authorList>
            <person name="Goeker M."/>
        </authorList>
    </citation>
    <scope>NUCLEOTIDE SEQUENCE [LARGE SCALE GENOMIC DNA]</scope>
    <source>
        <strain evidence="1 2">DSM 18107</strain>
    </source>
</reference>
<accession>A0A2P8G4G2</accession>
<dbReference type="Gene3D" id="2.60.120.260">
    <property type="entry name" value="Galactose-binding domain-like"/>
    <property type="match status" value="1"/>
</dbReference>
<keyword evidence="2" id="KW-1185">Reference proteome</keyword>
<evidence type="ECO:0000313" key="1">
    <source>
        <dbReference type="EMBL" id="PSL28858.1"/>
    </source>
</evidence>
<dbReference type="SUPFAM" id="SSF49785">
    <property type="entry name" value="Galactose-binding domain-like"/>
    <property type="match status" value="1"/>
</dbReference>
<dbReference type="Pfam" id="PF17132">
    <property type="entry name" value="Glyco_hydro_106"/>
    <property type="match status" value="2"/>
</dbReference>
<dbReference type="Proteomes" id="UP000240978">
    <property type="component" value="Unassembled WGS sequence"/>
</dbReference>
<dbReference type="NCBIfam" id="NF045579">
    <property type="entry name" value="rhamnoside_JR"/>
    <property type="match status" value="1"/>
</dbReference>
<dbReference type="GO" id="GO:0016787">
    <property type="term" value="F:hydrolase activity"/>
    <property type="evidence" value="ECO:0007669"/>
    <property type="project" value="UniProtKB-KW"/>
</dbReference>
<dbReference type="RefSeq" id="WP_106603263.1">
    <property type="nucleotide sequence ID" value="NZ_PYGK01000007.1"/>
</dbReference>
<name>A0A2P8G4G2_9BACT</name>
<dbReference type="PANTHER" id="PTHR36848:SF2">
    <property type="entry name" value="SECRETED PROTEIN"/>
    <property type="match status" value="1"/>
</dbReference>
<gene>
    <name evidence="1" type="ORF">CLV42_1074</name>
</gene>
<dbReference type="AlphaFoldDB" id="A0A2P8G4G2"/>
<organism evidence="1 2">
    <name type="scientific">Chitinophaga ginsengisoli</name>
    <dbReference type="NCBI Taxonomy" id="363837"/>
    <lineage>
        <taxon>Bacteria</taxon>
        <taxon>Pseudomonadati</taxon>
        <taxon>Bacteroidota</taxon>
        <taxon>Chitinophagia</taxon>
        <taxon>Chitinophagales</taxon>
        <taxon>Chitinophagaceae</taxon>
        <taxon>Chitinophaga</taxon>
    </lineage>
</organism>
<dbReference type="PANTHER" id="PTHR36848">
    <property type="entry name" value="DNA-BINDING PROTEIN (PUTATIVE SECRETED PROTEIN)-RELATED"/>
    <property type="match status" value="1"/>
</dbReference>
<dbReference type="InterPro" id="IPR008979">
    <property type="entry name" value="Galactose-bd-like_sf"/>
</dbReference>
<protein>
    <submittedName>
        <fullName evidence="1">Glycosyl hydrolase family 2</fullName>
    </submittedName>
</protein>
<dbReference type="InterPro" id="IPR053161">
    <property type="entry name" value="Ulvan_degrading_GH"/>
</dbReference>
<dbReference type="EMBL" id="PYGK01000007">
    <property type="protein sequence ID" value="PSL28858.1"/>
    <property type="molecule type" value="Genomic_DNA"/>
</dbReference>
<comment type="caution">
    <text evidence="1">The sequence shown here is derived from an EMBL/GenBank/DDBJ whole genome shotgun (WGS) entry which is preliminary data.</text>
</comment>
<evidence type="ECO:0000313" key="2">
    <source>
        <dbReference type="Proteomes" id="UP000240978"/>
    </source>
</evidence>